<reference evidence="2" key="1">
    <citation type="submission" date="2020-12" db="EMBL/GenBank/DDBJ databases">
        <title>M. sibirica DSM 26468T genome.</title>
        <authorList>
            <person name="Thieme N."/>
            <person name="Rettenmaier R."/>
            <person name="Zverlov V."/>
            <person name="Liebl W."/>
        </authorList>
    </citation>
    <scope>NUCLEOTIDE SEQUENCE</scope>
    <source>
        <strain evidence="2">DSM 26468</strain>
    </source>
</reference>
<dbReference type="Proteomes" id="UP000623269">
    <property type="component" value="Unassembled WGS sequence"/>
</dbReference>
<dbReference type="InterPro" id="IPR010359">
    <property type="entry name" value="IrrE_HExxH"/>
</dbReference>
<keyword evidence="3" id="KW-1185">Reference proteome</keyword>
<proteinExistence type="predicted"/>
<gene>
    <name evidence="2" type="ORF">I5677_12340</name>
</gene>
<dbReference type="AlphaFoldDB" id="A0A8J7H3I5"/>
<comment type="caution">
    <text evidence="2">The sequence shown here is derived from an EMBL/GenBank/DDBJ whole genome shotgun (WGS) entry which is preliminary data.</text>
</comment>
<dbReference type="Pfam" id="PF06114">
    <property type="entry name" value="Peptidase_M78"/>
    <property type="match status" value="1"/>
</dbReference>
<evidence type="ECO:0000313" key="3">
    <source>
        <dbReference type="Proteomes" id="UP000623269"/>
    </source>
</evidence>
<sequence length="137" mass="15635">METDLSKINGLKGLYYDSCIAIDKNMTQSEKGCVLAEEIGHHLTSIGDILDQKIQDNQKQEYRARKVAYDIKIGLVGIINAFEAGCKDVYQIAEFLDVTKDFFEDALSCYKSKYGIYTKLDNYIIYFYPTLNVGKIF</sequence>
<dbReference type="EMBL" id="JAEAGR010000013">
    <property type="protein sequence ID" value="MBH1941683.1"/>
    <property type="molecule type" value="Genomic_DNA"/>
</dbReference>
<evidence type="ECO:0000259" key="1">
    <source>
        <dbReference type="Pfam" id="PF06114"/>
    </source>
</evidence>
<accession>A0A8J7H3I5</accession>
<evidence type="ECO:0000313" key="2">
    <source>
        <dbReference type="EMBL" id="MBH1941683.1"/>
    </source>
</evidence>
<protein>
    <submittedName>
        <fullName evidence="2">ImmA/IrrE family metallo-endopeptidase</fullName>
    </submittedName>
</protein>
<feature type="domain" description="IrrE N-terminal-like" evidence="1">
    <location>
        <begin position="12"/>
        <end position="107"/>
    </location>
</feature>
<organism evidence="2 3">
    <name type="scientific">Mobilitalea sibirica</name>
    <dbReference type="NCBI Taxonomy" id="1462919"/>
    <lineage>
        <taxon>Bacteria</taxon>
        <taxon>Bacillati</taxon>
        <taxon>Bacillota</taxon>
        <taxon>Clostridia</taxon>
        <taxon>Lachnospirales</taxon>
        <taxon>Lachnospiraceae</taxon>
        <taxon>Mobilitalea</taxon>
    </lineage>
</organism>
<name>A0A8J7H3I5_9FIRM</name>